<evidence type="ECO:0000256" key="15">
    <source>
        <dbReference type="PROSITE-ProRule" id="PRU00560"/>
    </source>
</evidence>
<dbReference type="InterPro" id="IPR014016">
    <property type="entry name" value="UvrD-like_ATP-bd"/>
</dbReference>
<keyword evidence="20" id="KW-1185">Reference proteome</keyword>
<evidence type="ECO:0000256" key="9">
    <source>
        <dbReference type="ARBA" id="ARBA00023125"/>
    </source>
</evidence>
<keyword evidence="6 15" id="KW-0347">Helicase</keyword>
<evidence type="ECO:0000256" key="10">
    <source>
        <dbReference type="ARBA" id="ARBA00023204"/>
    </source>
</evidence>
<dbReference type="Pfam" id="PF13361">
    <property type="entry name" value="UvrD_C"/>
    <property type="match status" value="2"/>
</dbReference>
<reference evidence="20" key="1">
    <citation type="journal article" date="2019" name="Int. J. Syst. Evol. Microbiol.">
        <title>The Global Catalogue of Microorganisms (GCM) 10K type strain sequencing project: providing services to taxonomists for standard genome sequencing and annotation.</title>
        <authorList>
            <consortium name="The Broad Institute Genomics Platform"/>
            <consortium name="The Broad Institute Genome Sequencing Center for Infectious Disease"/>
            <person name="Wu L."/>
            <person name="Ma J."/>
        </authorList>
    </citation>
    <scope>NUCLEOTIDE SEQUENCE [LARGE SCALE GENOMIC DNA]</scope>
    <source>
        <strain evidence="20">CGMCC 1.3601</strain>
    </source>
</reference>
<keyword evidence="3 15" id="KW-0547">Nucleotide-binding</keyword>
<keyword evidence="5 15" id="KW-0378">Hydrolase</keyword>
<evidence type="ECO:0000256" key="16">
    <source>
        <dbReference type="SAM" id="MobiDB-lite"/>
    </source>
</evidence>
<dbReference type="Gene3D" id="1.10.10.160">
    <property type="match status" value="1"/>
</dbReference>
<keyword evidence="4" id="KW-0227">DNA damage</keyword>
<evidence type="ECO:0000256" key="13">
    <source>
        <dbReference type="ARBA" id="ARBA00034808"/>
    </source>
</evidence>
<evidence type="ECO:0000259" key="17">
    <source>
        <dbReference type="PROSITE" id="PS51198"/>
    </source>
</evidence>
<gene>
    <name evidence="19" type="ORF">GCM10007175_07060</name>
</gene>
<evidence type="ECO:0000256" key="8">
    <source>
        <dbReference type="ARBA" id="ARBA00022840"/>
    </source>
</evidence>
<evidence type="ECO:0000256" key="1">
    <source>
        <dbReference type="ARBA" id="ARBA00009922"/>
    </source>
</evidence>
<keyword evidence="8 15" id="KW-0067">ATP-binding</keyword>
<sequence>MMQDVQEQEATLAAGPSGATAMAAREMAAAATPPRPRFSPEELSVLLGEKNMPTPEQSAIIASPLTPRLVIAGAGSGKTATMADRVVWLVANGWVRPEEVLGVTFTRKAAGELASRIRAKLAALQRLVAQDRMAQDKAERDNGHGVFPEGLLSSDALEPKVSTYHSFASGIVSDYGLRLGVERDVVLLGGAQAWQLASEVVEAYDGEYGHFRAAKSTLVKAVIQLAGECAEHLQEPEDVEAWLMARLSDFESLPYLADKKKNPPQAAADLAGMLRTRASVADMVGRYAAAKRARGALDFGDLVALAARVAREVPLAAQMERQRYKVVLLDEFQDTSHAQLVLFSRLFGGGHAVTAVGDPNQSIYGFRGASAGQLFHFVREFPVRTGTTGQAAAEKGAAGVRAAEDTGPWAPAPTSYLTTAWRNGRSILAAANVMSESLGRAAAQRGPAGGGGSVAPEVPPLQPSPHAAAGSVVLGRFASDVDEAAALAEDILKYRVTDFELKPDGSPVPPAIAVLCRRRAQMEPIRRQLEARGIAYEIVGLGGLLDTPEIVDLVATLRVLADPGRSDALMRLLAGARWRIGPADLMALRDWSSQLARRRGQAGAADDTVPDAEPAVLEGDLTDAASLVEALDWLPREGWISSNGRSLTPAARGRMLRLSAELRQLRGYLGDDLTTLLGEVERAMLLDIEVAARPGISIHQARRNLDAFQDAAAGFLRTSQRVDILAFLSWLEAASAEENGLEAPPSDVNREAVQLLTVHASKGLEWDVVFVPGLNAKDFPSDRDSRWSSGSAALPWPLRGDRADLPQWDLDQPDQKGWLDAEKDFKAAVQAHGESEERRLAYVAYTRAKHVLWASSAAWVGSRSGRADMSPFLAELEPMAAPAREGLPVQAGIHPRSVEEAALPDASPLTLDVEVAGWPYDPLEGPVDPRTGGRLRLAGGRRDAMERAATRVAAALEAMHHGRALPHEPALPLPDTGAPANALSGQDTMMVPDPQLSGPAAGWAREAALLLERRARKSSGQEVHLPTHISASTLVDLNEDPEAVLWRLRRPVPREPGMSARKGTAFHAWVEEYFGSAGMLDLGEAPGSDDHIDAAYDLDAMVATFRSSPWAHRSPAFVEVPVETRVGEVVVRGRIDAVFQDADGRWDLVDWKTGRRPSGTQLRTRAVQLAVYRLAWSRLKGVPLEDVRAAFFYVADNEIVRPHDLGSADQLEEMVAAAFTSA</sequence>
<organism evidence="19 20">
    <name type="scientific">Pseudarthrobacter scleromae</name>
    <dbReference type="NCBI Taxonomy" id="158897"/>
    <lineage>
        <taxon>Bacteria</taxon>
        <taxon>Bacillati</taxon>
        <taxon>Actinomycetota</taxon>
        <taxon>Actinomycetes</taxon>
        <taxon>Micrococcales</taxon>
        <taxon>Micrococcaceae</taxon>
        <taxon>Pseudarthrobacter</taxon>
    </lineage>
</organism>
<keyword evidence="11" id="KW-0413">Isomerase</keyword>
<dbReference type="SUPFAM" id="SSF52540">
    <property type="entry name" value="P-loop containing nucleoside triphosphate hydrolases"/>
    <property type="match status" value="1"/>
</dbReference>
<dbReference type="EMBL" id="BMKV01000001">
    <property type="protein sequence ID" value="GGI72759.1"/>
    <property type="molecule type" value="Genomic_DNA"/>
</dbReference>
<dbReference type="GO" id="GO:0004386">
    <property type="term" value="F:helicase activity"/>
    <property type="evidence" value="ECO:0007669"/>
    <property type="project" value="UniProtKB-KW"/>
</dbReference>
<dbReference type="InterPro" id="IPR027417">
    <property type="entry name" value="P-loop_NTPase"/>
</dbReference>
<dbReference type="Gene3D" id="1.10.486.10">
    <property type="entry name" value="PCRA, domain 4"/>
    <property type="match status" value="1"/>
</dbReference>
<keyword evidence="9" id="KW-0238">DNA-binding</keyword>
<dbReference type="InterPro" id="IPR038726">
    <property type="entry name" value="PDDEXK_AddAB-type"/>
</dbReference>
<dbReference type="InterPro" id="IPR014017">
    <property type="entry name" value="DNA_helicase_UvrD-like_C"/>
</dbReference>
<protein>
    <recommendedName>
        <fullName evidence="13">DNA 3'-5' helicase</fullName>
        <ecNumber evidence="13">5.6.2.4</ecNumber>
    </recommendedName>
</protein>
<dbReference type="Pfam" id="PF12705">
    <property type="entry name" value="PDDEXK_1"/>
    <property type="match status" value="1"/>
</dbReference>
<comment type="caution">
    <text evidence="19">The sequence shown here is derived from an EMBL/GenBank/DDBJ whole genome shotgun (WGS) entry which is preliminary data.</text>
</comment>
<feature type="compositionally biased region" description="Low complexity" evidence="16">
    <location>
        <begin position="13"/>
        <end position="32"/>
    </location>
</feature>
<feature type="region of interest" description="Disordered" evidence="16">
    <location>
        <begin position="1"/>
        <end position="39"/>
    </location>
</feature>
<dbReference type="Pfam" id="PF00580">
    <property type="entry name" value="UvrD-helicase"/>
    <property type="match status" value="1"/>
</dbReference>
<comment type="similarity">
    <text evidence="1">Belongs to the helicase family. UvrD subfamily.</text>
</comment>
<dbReference type="CDD" id="cd17932">
    <property type="entry name" value="DEXQc_UvrD"/>
    <property type="match status" value="1"/>
</dbReference>
<evidence type="ECO:0000256" key="3">
    <source>
        <dbReference type="ARBA" id="ARBA00022741"/>
    </source>
</evidence>
<evidence type="ECO:0000259" key="18">
    <source>
        <dbReference type="PROSITE" id="PS51217"/>
    </source>
</evidence>
<feature type="binding site" evidence="15">
    <location>
        <begin position="72"/>
        <end position="79"/>
    </location>
    <ligand>
        <name>ATP</name>
        <dbReference type="ChEBI" id="CHEBI:30616"/>
    </ligand>
</feature>
<dbReference type="InterPro" id="IPR011604">
    <property type="entry name" value="PDDEXK-like_dom_sf"/>
</dbReference>
<dbReference type="Gene3D" id="3.90.320.10">
    <property type="match status" value="1"/>
</dbReference>
<dbReference type="PANTHER" id="PTHR11070">
    <property type="entry name" value="UVRD / RECB / PCRA DNA HELICASE FAMILY MEMBER"/>
    <property type="match status" value="1"/>
</dbReference>
<comment type="catalytic activity">
    <reaction evidence="14">
        <text>ATP + H2O = ADP + phosphate + H(+)</text>
        <dbReference type="Rhea" id="RHEA:13065"/>
        <dbReference type="ChEBI" id="CHEBI:15377"/>
        <dbReference type="ChEBI" id="CHEBI:15378"/>
        <dbReference type="ChEBI" id="CHEBI:30616"/>
        <dbReference type="ChEBI" id="CHEBI:43474"/>
        <dbReference type="ChEBI" id="CHEBI:456216"/>
        <dbReference type="EC" id="5.6.2.4"/>
    </reaction>
</comment>
<evidence type="ECO:0000256" key="6">
    <source>
        <dbReference type="ARBA" id="ARBA00022806"/>
    </source>
</evidence>
<dbReference type="EC" id="5.6.2.4" evidence="13"/>
<evidence type="ECO:0000256" key="7">
    <source>
        <dbReference type="ARBA" id="ARBA00022839"/>
    </source>
</evidence>
<evidence type="ECO:0000256" key="11">
    <source>
        <dbReference type="ARBA" id="ARBA00023235"/>
    </source>
</evidence>
<evidence type="ECO:0000256" key="14">
    <source>
        <dbReference type="ARBA" id="ARBA00048988"/>
    </source>
</evidence>
<keyword evidence="10" id="KW-0234">DNA repair</keyword>
<dbReference type="PROSITE" id="PS51217">
    <property type="entry name" value="UVRD_HELICASE_CTER"/>
    <property type="match status" value="1"/>
</dbReference>
<dbReference type="Gene3D" id="3.40.50.300">
    <property type="entry name" value="P-loop containing nucleotide triphosphate hydrolases"/>
    <property type="match status" value="3"/>
</dbReference>
<dbReference type="PROSITE" id="PS51198">
    <property type="entry name" value="UVRD_HELICASE_ATP_BIND"/>
    <property type="match status" value="1"/>
</dbReference>
<accession>A0ABQ2CBC8</accession>
<keyword evidence="7" id="KW-0269">Exonuclease</keyword>
<feature type="domain" description="UvrD-like helicase C-terminal" evidence="18">
    <location>
        <begin position="425"/>
        <end position="763"/>
    </location>
</feature>
<keyword evidence="2" id="KW-0540">Nuclease</keyword>
<dbReference type="PANTHER" id="PTHR11070:SF55">
    <property type="entry name" value="DNA 3'-5' HELICASE"/>
    <property type="match status" value="1"/>
</dbReference>
<evidence type="ECO:0000313" key="20">
    <source>
        <dbReference type="Proteomes" id="UP000658754"/>
    </source>
</evidence>
<evidence type="ECO:0000313" key="19">
    <source>
        <dbReference type="EMBL" id="GGI72759.1"/>
    </source>
</evidence>
<name>A0ABQ2CBC8_9MICC</name>
<comment type="catalytic activity">
    <reaction evidence="12">
        <text>Couples ATP hydrolysis with the unwinding of duplex DNA by translocating in the 3'-5' direction.</text>
        <dbReference type="EC" id="5.6.2.4"/>
    </reaction>
</comment>
<dbReference type="InterPro" id="IPR011335">
    <property type="entry name" value="Restrct_endonuc-II-like"/>
</dbReference>
<evidence type="ECO:0000256" key="4">
    <source>
        <dbReference type="ARBA" id="ARBA00022763"/>
    </source>
</evidence>
<evidence type="ECO:0000256" key="5">
    <source>
        <dbReference type="ARBA" id="ARBA00022801"/>
    </source>
</evidence>
<proteinExistence type="inferred from homology"/>
<dbReference type="Proteomes" id="UP000658754">
    <property type="component" value="Unassembled WGS sequence"/>
</dbReference>
<dbReference type="SUPFAM" id="SSF52980">
    <property type="entry name" value="Restriction endonuclease-like"/>
    <property type="match status" value="1"/>
</dbReference>
<evidence type="ECO:0000256" key="2">
    <source>
        <dbReference type="ARBA" id="ARBA00022722"/>
    </source>
</evidence>
<dbReference type="InterPro" id="IPR000212">
    <property type="entry name" value="DNA_helicase_UvrD/REP"/>
</dbReference>
<evidence type="ECO:0000256" key="12">
    <source>
        <dbReference type="ARBA" id="ARBA00034617"/>
    </source>
</evidence>
<feature type="domain" description="UvrD-like helicase ATP-binding" evidence="17">
    <location>
        <begin position="51"/>
        <end position="424"/>
    </location>
</feature>
<dbReference type="InterPro" id="IPR013986">
    <property type="entry name" value="DExx_box_DNA_helicase_dom_sf"/>
</dbReference>